<proteinExistence type="predicted"/>
<dbReference type="AlphaFoldDB" id="A0A9N9GRB8"/>
<organism evidence="1 2">
    <name type="scientific">Dentiscutata erythropus</name>
    <dbReference type="NCBI Taxonomy" id="1348616"/>
    <lineage>
        <taxon>Eukaryota</taxon>
        <taxon>Fungi</taxon>
        <taxon>Fungi incertae sedis</taxon>
        <taxon>Mucoromycota</taxon>
        <taxon>Glomeromycotina</taxon>
        <taxon>Glomeromycetes</taxon>
        <taxon>Diversisporales</taxon>
        <taxon>Gigasporaceae</taxon>
        <taxon>Dentiscutata</taxon>
    </lineage>
</organism>
<reference evidence="1" key="1">
    <citation type="submission" date="2021-06" db="EMBL/GenBank/DDBJ databases">
        <authorList>
            <person name="Kallberg Y."/>
            <person name="Tangrot J."/>
            <person name="Rosling A."/>
        </authorList>
    </citation>
    <scope>NUCLEOTIDE SEQUENCE</scope>
    <source>
        <strain evidence="1">MA453B</strain>
    </source>
</reference>
<dbReference type="OrthoDB" id="2442347at2759"/>
<gene>
    <name evidence="1" type="ORF">DERYTH_LOCUS8804</name>
</gene>
<protein>
    <submittedName>
        <fullName evidence="1">28793_t:CDS:1</fullName>
    </submittedName>
</protein>
<sequence>MVPNSFKSIAKIRYEQLNSRSFCLIGCYGRNELIFSYNKYFIIIETDVNLRPGIYLQKLPSNNEEDSSGNSRFLLIHWSEDDCYESSASSHKKKIMTNLHRYKQNYFILNTAHQLCLMSDKDLECINWQMFEDEDDEGVYHEKLAMKFNPSEHNDSPQLHPLIVESTFSPMLITREMLPTSKTVTSGVEKFDSANKFREYFQKKLETKKYSLLIDRNKVTMAKLKIIIKDGLELPYLLTPYLADLTTFEEKKLVEENKLKEMFQDDMNVVKKMALMILKKTYIRLTYSDQEETISDETIKRINQTYAKMLAEIHEAINNISHTQWNDYKTRFIFAKNYAKDNSTLNSTVENDHSQLSADIANEQGLKNLPRSRIYF</sequence>
<accession>A0A9N9GRB8</accession>
<dbReference type="Proteomes" id="UP000789405">
    <property type="component" value="Unassembled WGS sequence"/>
</dbReference>
<evidence type="ECO:0000313" key="2">
    <source>
        <dbReference type="Proteomes" id="UP000789405"/>
    </source>
</evidence>
<name>A0A9N9GRB8_9GLOM</name>
<dbReference type="EMBL" id="CAJVPY010004627">
    <property type="protein sequence ID" value="CAG8624285.1"/>
    <property type="molecule type" value="Genomic_DNA"/>
</dbReference>
<evidence type="ECO:0000313" key="1">
    <source>
        <dbReference type="EMBL" id="CAG8624285.1"/>
    </source>
</evidence>
<comment type="caution">
    <text evidence="1">The sequence shown here is derived from an EMBL/GenBank/DDBJ whole genome shotgun (WGS) entry which is preliminary data.</text>
</comment>
<keyword evidence="2" id="KW-1185">Reference proteome</keyword>